<organism evidence="12 13">
    <name type="scientific">Triparma columacea</name>
    <dbReference type="NCBI Taxonomy" id="722753"/>
    <lineage>
        <taxon>Eukaryota</taxon>
        <taxon>Sar</taxon>
        <taxon>Stramenopiles</taxon>
        <taxon>Ochrophyta</taxon>
        <taxon>Bolidophyceae</taxon>
        <taxon>Parmales</taxon>
        <taxon>Triparmaceae</taxon>
        <taxon>Triparma</taxon>
    </lineage>
</organism>
<feature type="compositionally biased region" description="Low complexity" evidence="10">
    <location>
        <begin position="618"/>
        <end position="627"/>
    </location>
</feature>
<dbReference type="Pfam" id="PF00850">
    <property type="entry name" value="Hist_deacetyl"/>
    <property type="match status" value="1"/>
</dbReference>
<evidence type="ECO:0000256" key="5">
    <source>
        <dbReference type="ARBA" id="ARBA00022801"/>
    </source>
</evidence>
<evidence type="ECO:0000256" key="8">
    <source>
        <dbReference type="ARBA" id="ARBA00023163"/>
    </source>
</evidence>
<feature type="compositionally biased region" description="Polar residues" evidence="10">
    <location>
        <begin position="1"/>
        <end position="10"/>
    </location>
</feature>
<feature type="region of interest" description="Disordered" evidence="10">
    <location>
        <begin position="854"/>
        <end position="881"/>
    </location>
</feature>
<dbReference type="GO" id="GO:0040029">
    <property type="term" value="P:epigenetic regulation of gene expression"/>
    <property type="evidence" value="ECO:0007669"/>
    <property type="project" value="TreeGrafter"/>
</dbReference>
<dbReference type="GO" id="GO:0141221">
    <property type="term" value="F:histone deacetylase activity, hydrolytic mechanism"/>
    <property type="evidence" value="ECO:0007669"/>
    <property type="project" value="UniProtKB-EC"/>
</dbReference>
<keyword evidence="5" id="KW-0378">Hydrolase</keyword>
<evidence type="ECO:0000256" key="9">
    <source>
        <dbReference type="ARBA" id="ARBA00023242"/>
    </source>
</evidence>
<dbReference type="PANTHER" id="PTHR10625:SF5">
    <property type="entry name" value="HISTONE DEACETYLASE"/>
    <property type="match status" value="1"/>
</dbReference>
<keyword evidence="13" id="KW-1185">Reference proteome</keyword>
<evidence type="ECO:0000313" key="13">
    <source>
        <dbReference type="Proteomes" id="UP001165065"/>
    </source>
</evidence>
<feature type="region of interest" description="Disordered" evidence="10">
    <location>
        <begin position="611"/>
        <end position="639"/>
    </location>
</feature>
<proteinExistence type="inferred from homology"/>
<comment type="similarity">
    <text evidence="2">Belongs to the histone deacetylase family. HD type 2 subfamily.</text>
</comment>
<sequence>MSSIDHSGQSVPIAVASEAERANKKRKVELPQVEFSADDVTVKEETPMGMSSSGNITPFSSTKKHALNQKKAQFGAASSLSVVGTNQTDGSEGGDVKADPARASFDFQKDLDLRKKNLERVYGKGAKSETPPALQELPRLPFLPQVEVEGLGRMLQLESKPDGTCNWPEDWSGNLTLFFKEIEVKSVQGRNVYVPFSNHYRKDWRTLIKFFAYVMTLKDIPEMAQRILIYSAVKESETAIEKYGFMTEAVQRTLYDKAVLVEDKWLIEPTTVPNDDEEEDEEGNIRRGKESLGTHFVGRSVWWERSEAIVLAFVRDNDIGDLWKIKWVDEADTCDLEHAELIKGLKAWDRRCAKKADDGKSKRGTTYTDGGYPYKKNKSRNGDPDYVVDGVEGGIVLASSFHHQARSDVLWPARIMHDDEVSGLNGIKKTKSNSVNVVFFSPYWAGTTNANSRGGKSNGYIISPSIFEMEVVDANKKMIQSYPFESTSEKLDIEELRMSFSLTGLPFNNFKYYVDAHRLAMGFKKYGTNNNVLSSQATSEVAALRDCHIMSLKTPNFPSGLLELPWSYILEHLGSVSTGTVNSVGLPKEPILDLERLLATLRAPLLGSTVGPNKVDQSSSSAVKNSSTTKPKLAPPRQGSVKAGERIVFPNMFFEGAVLDILKKDGGGSSMRELDSLANDVDDLLILCSNLITGRFFEGFKATTEESPAEMLRLLTGVILLKGRGEDVLRDSALFVDNFDSIVFDWRRGMEDVFGYVRRCYSDESVGVGTGVTSVLTDTRCRGHLTSSGSMERSVRLPAALKGAKNAGAGAKSTFKIHDTVEDPWVDLALEKIVPMIHEKRYVQRLSQKIREISDDNERGIPLTDDSDGRGGEDTGGSKGSYDAAVSGVACALKGVNMVCSGQSVNVFCATRPPGHHAGTNLRAFKASSNGFCLLNSAAAAAKYAVLSKDEGGLGLKRVCVIDFDVHHGNGTQDILCKTFDPRFLYVSMHAGNVRGGDGDGSSDDEDDGNARRTKSDDEIFPGKCGNTSPHAGVLNIPMGNKVTPSEVGQALQGTINTAVAKFSPDLIILSAGFDAHKNDPLGLGGLSAKDFGSITDLCCRMAEFYCSGRIVSILEGGYGVPCCKFTTSHNDLFLPPSYKDGGAGGSKPVAETKYHGAITASTLTPDSKVVTVSEQTRAKIGWLDDDDIKALDDMPMSQIKNLLKCAQEGFLECVQYHCKSLHLGAERFKS</sequence>
<keyword evidence="7" id="KW-0805">Transcription regulation</keyword>
<dbReference type="Proteomes" id="UP001165065">
    <property type="component" value="Unassembled WGS sequence"/>
</dbReference>
<gene>
    <name evidence="12" type="ORF">TrCOL_g2142</name>
</gene>
<evidence type="ECO:0000256" key="2">
    <source>
        <dbReference type="ARBA" id="ARBA00007738"/>
    </source>
</evidence>
<feature type="region of interest" description="Disordered" evidence="10">
    <location>
        <begin position="357"/>
        <end position="378"/>
    </location>
</feature>
<evidence type="ECO:0000256" key="7">
    <source>
        <dbReference type="ARBA" id="ARBA00023015"/>
    </source>
</evidence>
<dbReference type="InterPro" id="IPR023696">
    <property type="entry name" value="Ureohydrolase_dom_sf"/>
</dbReference>
<dbReference type="SUPFAM" id="SSF52768">
    <property type="entry name" value="Arginase/deacetylase"/>
    <property type="match status" value="1"/>
</dbReference>
<dbReference type="InterPro" id="IPR023801">
    <property type="entry name" value="His_deacetylse_dom"/>
</dbReference>
<dbReference type="EMBL" id="BRYA01000350">
    <property type="protein sequence ID" value="GMI47538.1"/>
    <property type="molecule type" value="Genomic_DNA"/>
</dbReference>
<feature type="compositionally biased region" description="Polar residues" evidence="10">
    <location>
        <begin position="49"/>
        <end position="61"/>
    </location>
</feature>
<feature type="domain" description="Histone deacetylase" evidence="11">
    <location>
        <begin position="829"/>
        <end position="1121"/>
    </location>
</feature>
<evidence type="ECO:0000256" key="4">
    <source>
        <dbReference type="ARBA" id="ARBA00022491"/>
    </source>
</evidence>
<dbReference type="AlphaFoldDB" id="A0A9W7GP47"/>
<comment type="subcellular location">
    <subcellularLocation>
        <location evidence="1">Nucleus</location>
    </subcellularLocation>
</comment>
<evidence type="ECO:0000259" key="11">
    <source>
        <dbReference type="Pfam" id="PF00850"/>
    </source>
</evidence>
<evidence type="ECO:0000256" key="1">
    <source>
        <dbReference type="ARBA" id="ARBA00004123"/>
    </source>
</evidence>
<accession>A0A9W7GP47</accession>
<feature type="region of interest" description="Disordered" evidence="10">
    <location>
        <begin position="995"/>
        <end position="1024"/>
    </location>
</feature>
<dbReference type="PANTHER" id="PTHR10625">
    <property type="entry name" value="HISTONE DEACETYLASE HDAC1-RELATED"/>
    <property type="match status" value="1"/>
</dbReference>
<evidence type="ECO:0000313" key="12">
    <source>
        <dbReference type="EMBL" id="GMI47538.1"/>
    </source>
</evidence>
<name>A0A9W7GP47_9STRA</name>
<evidence type="ECO:0000256" key="3">
    <source>
        <dbReference type="ARBA" id="ARBA00012111"/>
    </source>
</evidence>
<dbReference type="EC" id="3.5.1.98" evidence="3"/>
<dbReference type="Gene3D" id="3.40.800.20">
    <property type="entry name" value="Histone deacetylase domain"/>
    <property type="match status" value="1"/>
</dbReference>
<reference evidence="13" key="1">
    <citation type="journal article" date="2023" name="Commun. Biol.">
        <title>Genome analysis of Parmales, the sister group of diatoms, reveals the evolutionary specialization of diatoms from phago-mixotrophs to photoautotrophs.</title>
        <authorList>
            <person name="Ban H."/>
            <person name="Sato S."/>
            <person name="Yoshikawa S."/>
            <person name="Yamada K."/>
            <person name="Nakamura Y."/>
            <person name="Ichinomiya M."/>
            <person name="Sato N."/>
            <person name="Blanc-Mathieu R."/>
            <person name="Endo H."/>
            <person name="Kuwata A."/>
            <person name="Ogata H."/>
        </authorList>
    </citation>
    <scope>NUCLEOTIDE SEQUENCE [LARGE SCALE GENOMIC DNA]</scope>
</reference>
<dbReference type="InterPro" id="IPR037138">
    <property type="entry name" value="His_deacetylse_dom_sf"/>
</dbReference>
<keyword evidence="9" id="KW-0539">Nucleus</keyword>
<dbReference type="GO" id="GO:0000118">
    <property type="term" value="C:histone deacetylase complex"/>
    <property type="evidence" value="ECO:0007669"/>
    <property type="project" value="TreeGrafter"/>
</dbReference>
<protein>
    <recommendedName>
        <fullName evidence="3">histone deacetylase</fullName>
        <ecNumber evidence="3">3.5.1.98</ecNumber>
    </recommendedName>
</protein>
<feature type="region of interest" description="Disordered" evidence="10">
    <location>
        <begin position="1"/>
        <end position="27"/>
    </location>
</feature>
<feature type="region of interest" description="Disordered" evidence="10">
    <location>
        <begin position="39"/>
        <end position="61"/>
    </location>
</feature>
<evidence type="ECO:0000256" key="6">
    <source>
        <dbReference type="ARBA" id="ARBA00022853"/>
    </source>
</evidence>
<feature type="compositionally biased region" description="Basic and acidic residues" evidence="10">
    <location>
        <begin position="1009"/>
        <end position="1018"/>
    </location>
</feature>
<dbReference type="OrthoDB" id="424012at2759"/>
<dbReference type="GO" id="GO:0005737">
    <property type="term" value="C:cytoplasm"/>
    <property type="evidence" value="ECO:0007669"/>
    <property type="project" value="TreeGrafter"/>
</dbReference>
<evidence type="ECO:0000256" key="10">
    <source>
        <dbReference type="SAM" id="MobiDB-lite"/>
    </source>
</evidence>
<keyword evidence="4" id="KW-0678">Repressor</keyword>
<keyword evidence="8" id="KW-0804">Transcription</keyword>
<comment type="caution">
    <text evidence="12">The sequence shown here is derived from an EMBL/GenBank/DDBJ whole genome shotgun (WGS) entry which is preliminary data.</text>
</comment>
<keyword evidence="6" id="KW-0156">Chromatin regulator</keyword>